<sequence>MAFTPRQLDSHQQQLFSNYFLLASKNGVMPTASNQSLNTGSNRANAVDISDLTYAPMGTAHLSQSHPYAHFQAHLENNYQDHQHLQNEQGQPQDGELSARDVAISENWLRAKRDSHKEVERRRRGVIASGIEQLAELIPAVEKKQEKIIKGALQYIQELKAAEESNLEKWTVEKSICQQAIQEMSNTVAQLAEENRALTDHLVHLQSNSSGGSNPGDANRVSFSPHFDSVK</sequence>
<organism evidence="3 4">
    <name type="scientific">Chytriomyces confervae</name>
    <dbReference type="NCBI Taxonomy" id="246404"/>
    <lineage>
        <taxon>Eukaryota</taxon>
        <taxon>Fungi</taxon>
        <taxon>Fungi incertae sedis</taxon>
        <taxon>Chytridiomycota</taxon>
        <taxon>Chytridiomycota incertae sedis</taxon>
        <taxon>Chytridiomycetes</taxon>
        <taxon>Chytridiales</taxon>
        <taxon>Chytriomycetaceae</taxon>
        <taxon>Chytriomyces</taxon>
    </lineage>
</organism>
<dbReference type="AlphaFoldDB" id="A0A507FGP1"/>
<dbReference type="Gene3D" id="4.10.280.10">
    <property type="entry name" value="Helix-loop-helix DNA-binding domain"/>
    <property type="match status" value="1"/>
</dbReference>
<feature type="region of interest" description="Disordered" evidence="1">
    <location>
        <begin position="205"/>
        <end position="231"/>
    </location>
</feature>
<dbReference type="GO" id="GO:0046983">
    <property type="term" value="F:protein dimerization activity"/>
    <property type="evidence" value="ECO:0007669"/>
    <property type="project" value="InterPro"/>
</dbReference>
<dbReference type="SUPFAM" id="SSF47459">
    <property type="entry name" value="HLH, helix-loop-helix DNA-binding domain"/>
    <property type="match status" value="1"/>
</dbReference>
<evidence type="ECO:0000259" key="2">
    <source>
        <dbReference type="SMART" id="SM00353"/>
    </source>
</evidence>
<dbReference type="GO" id="GO:0003700">
    <property type="term" value="F:DNA-binding transcription factor activity"/>
    <property type="evidence" value="ECO:0007669"/>
    <property type="project" value="TreeGrafter"/>
</dbReference>
<dbReference type="OrthoDB" id="71302at2759"/>
<dbReference type="InterPro" id="IPR011598">
    <property type="entry name" value="bHLH_dom"/>
</dbReference>
<proteinExistence type="predicted"/>
<name>A0A507FGP1_9FUNG</name>
<evidence type="ECO:0000313" key="3">
    <source>
        <dbReference type="EMBL" id="TPX74775.1"/>
    </source>
</evidence>
<feature type="domain" description="BHLH" evidence="2">
    <location>
        <begin position="117"/>
        <end position="165"/>
    </location>
</feature>
<evidence type="ECO:0000313" key="4">
    <source>
        <dbReference type="Proteomes" id="UP000320333"/>
    </source>
</evidence>
<protein>
    <recommendedName>
        <fullName evidence="2">BHLH domain-containing protein</fullName>
    </recommendedName>
</protein>
<dbReference type="PANTHER" id="PTHR47787">
    <property type="entry name" value="CENTROMERE-BINDING PROTEIN 1"/>
    <property type="match status" value="1"/>
</dbReference>
<dbReference type="PANTHER" id="PTHR47787:SF1">
    <property type="entry name" value="CENTROMERE-BINDING PROTEIN 1"/>
    <property type="match status" value="1"/>
</dbReference>
<dbReference type="EMBL" id="QEAP01000108">
    <property type="protein sequence ID" value="TPX74775.1"/>
    <property type="molecule type" value="Genomic_DNA"/>
</dbReference>
<dbReference type="SMART" id="SM00353">
    <property type="entry name" value="HLH"/>
    <property type="match status" value="1"/>
</dbReference>
<keyword evidence="4" id="KW-1185">Reference proteome</keyword>
<evidence type="ECO:0000256" key="1">
    <source>
        <dbReference type="SAM" id="MobiDB-lite"/>
    </source>
</evidence>
<dbReference type="STRING" id="246404.A0A507FGP1"/>
<dbReference type="Proteomes" id="UP000320333">
    <property type="component" value="Unassembled WGS sequence"/>
</dbReference>
<comment type="caution">
    <text evidence="3">The sequence shown here is derived from an EMBL/GenBank/DDBJ whole genome shotgun (WGS) entry which is preliminary data.</text>
</comment>
<accession>A0A507FGP1</accession>
<dbReference type="GO" id="GO:0005634">
    <property type="term" value="C:nucleus"/>
    <property type="evidence" value="ECO:0007669"/>
    <property type="project" value="TreeGrafter"/>
</dbReference>
<dbReference type="Pfam" id="PF00010">
    <property type="entry name" value="HLH"/>
    <property type="match status" value="1"/>
</dbReference>
<gene>
    <name evidence="3" type="ORF">CcCBS67573_g03932</name>
</gene>
<dbReference type="InterPro" id="IPR036638">
    <property type="entry name" value="HLH_DNA-bd_sf"/>
</dbReference>
<reference evidence="3 4" key="1">
    <citation type="journal article" date="2019" name="Sci. Rep.">
        <title>Comparative genomics of chytrid fungi reveal insights into the obligate biotrophic and pathogenic lifestyle of Synchytrium endobioticum.</title>
        <authorList>
            <person name="van de Vossenberg B.T.L.H."/>
            <person name="Warris S."/>
            <person name="Nguyen H.D.T."/>
            <person name="van Gent-Pelzer M.P.E."/>
            <person name="Joly D.L."/>
            <person name="van de Geest H.C."/>
            <person name="Bonants P.J.M."/>
            <person name="Smith D.S."/>
            <person name="Levesque C.A."/>
            <person name="van der Lee T.A.J."/>
        </authorList>
    </citation>
    <scope>NUCLEOTIDE SEQUENCE [LARGE SCALE GENOMIC DNA]</scope>
    <source>
        <strain evidence="3 4">CBS 675.73</strain>
    </source>
</reference>